<evidence type="ECO:0000313" key="6">
    <source>
        <dbReference type="EMBL" id="GAA0343141.1"/>
    </source>
</evidence>
<evidence type="ECO:0000256" key="3">
    <source>
        <dbReference type="ARBA" id="ARBA00023014"/>
    </source>
</evidence>
<dbReference type="SFLD" id="SFLDS00029">
    <property type="entry name" value="Radical_SAM"/>
    <property type="match status" value="1"/>
</dbReference>
<dbReference type="PANTHER" id="PTHR43432:SF3">
    <property type="entry name" value="SLR0285 PROTEIN"/>
    <property type="match status" value="1"/>
</dbReference>
<dbReference type="InterPro" id="IPR006638">
    <property type="entry name" value="Elp3/MiaA/NifB-like_rSAM"/>
</dbReference>
<keyword evidence="2" id="KW-0408">Iron</keyword>
<name>A0ABP3GE01_9ACTN</name>
<protein>
    <submittedName>
        <fullName evidence="6">Rv2578c family radical SAM protein</fullName>
    </submittedName>
</protein>
<evidence type="ECO:0000313" key="7">
    <source>
        <dbReference type="Proteomes" id="UP001501822"/>
    </source>
</evidence>
<dbReference type="SFLD" id="SFLDG01084">
    <property type="entry name" value="Uncharacterised_Radical_SAM_Su"/>
    <property type="match status" value="1"/>
</dbReference>
<evidence type="ECO:0000256" key="2">
    <source>
        <dbReference type="ARBA" id="ARBA00023004"/>
    </source>
</evidence>
<dbReference type="SMART" id="SM00729">
    <property type="entry name" value="Elp3"/>
    <property type="match status" value="1"/>
</dbReference>
<dbReference type="NCBIfam" id="NF038135">
    <property type="entry name" value="rSAM_Rv2578c"/>
    <property type="match status" value="1"/>
</dbReference>
<evidence type="ECO:0000259" key="5">
    <source>
        <dbReference type="PROSITE" id="PS51918"/>
    </source>
</evidence>
<dbReference type="PROSITE" id="PS51918">
    <property type="entry name" value="RADICAL_SAM"/>
    <property type="match status" value="1"/>
</dbReference>
<keyword evidence="7" id="KW-1185">Reference proteome</keyword>
<proteinExistence type="predicted"/>
<dbReference type="Pfam" id="PF04055">
    <property type="entry name" value="Radical_SAM"/>
    <property type="match status" value="1"/>
</dbReference>
<dbReference type="CDD" id="cd01335">
    <property type="entry name" value="Radical_SAM"/>
    <property type="match status" value="1"/>
</dbReference>
<dbReference type="SUPFAM" id="SSF102114">
    <property type="entry name" value="Radical SAM enzymes"/>
    <property type="match status" value="1"/>
</dbReference>
<organism evidence="6 7">
    <name type="scientific">Actinoallomurus spadix</name>
    <dbReference type="NCBI Taxonomy" id="79912"/>
    <lineage>
        <taxon>Bacteria</taxon>
        <taxon>Bacillati</taxon>
        <taxon>Actinomycetota</taxon>
        <taxon>Actinomycetes</taxon>
        <taxon>Streptosporangiales</taxon>
        <taxon>Thermomonosporaceae</taxon>
        <taxon>Actinoallomurus</taxon>
    </lineage>
</organism>
<dbReference type="InterPro" id="IPR040086">
    <property type="entry name" value="MJ0683-like"/>
</dbReference>
<keyword evidence="3" id="KW-0411">Iron-sulfur</keyword>
<dbReference type="InterPro" id="IPR058240">
    <property type="entry name" value="rSAM_sf"/>
</dbReference>
<keyword evidence="1" id="KW-0479">Metal-binding</keyword>
<feature type="region of interest" description="Disordered" evidence="4">
    <location>
        <begin position="308"/>
        <end position="335"/>
    </location>
</feature>
<feature type="compositionally biased region" description="Low complexity" evidence="4">
    <location>
        <begin position="324"/>
        <end position="335"/>
    </location>
</feature>
<dbReference type="EMBL" id="BAAABM010000029">
    <property type="protein sequence ID" value="GAA0343141.1"/>
    <property type="molecule type" value="Genomic_DNA"/>
</dbReference>
<gene>
    <name evidence="6" type="ORF">GCM10010151_35940</name>
</gene>
<evidence type="ECO:0000256" key="1">
    <source>
        <dbReference type="ARBA" id="ARBA00022723"/>
    </source>
</evidence>
<accession>A0ABP3GE01</accession>
<feature type="domain" description="Radical SAM core" evidence="5">
    <location>
        <begin position="48"/>
        <end position="297"/>
    </location>
</feature>
<comment type="caution">
    <text evidence="6">The sequence shown here is derived from an EMBL/GenBank/DDBJ whole genome shotgun (WGS) entry which is preliminary data.</text>
</comment>
<dbReference type="PANTHER" id="PTHR43432">
    <property type="entry name" value="SLR0285 PROTEIN"/>
    <property type="match status" value="1"/>
</dbReference>
<reference evidence="7" key="1">
    <citation type="journal article" date="2019" name="Int. J. Syst. Evol. Microbiol.">
        <title>The Global Catalogue of Microorganisms (GCM) 10K type strain sequencing project: providing services to taxonomists for standard genome sequencing and annotation.</title>
        <authorList>
            <consortium name="The Broad Institute Genomics Platform"/>
            <consortium name="The Broad Institute Genome Sequencing Center for Infectious Disease"/>
            <person name="Wu L."/>
            <person name="Ma J."/>
        </authorList>
    </citation>
    <scope>NUCLEOTIDE SEQUENCE [LARGE SCALE GENOMIC DNA]</scope>
    <source>
        <strain evidence="7">JCM 3146</strain>
    </source>
</reference>
<dbReference type="RefSeq" id="WP_252798810.1">
    <property type="nucleotide sequence ID" value="NZ_BAAABM010000029.1"/>
</dbReference>
<evidence type="ECO:0000256" key="4">
    <source>
        <dbReference type="SAM" id="MobiDB-lite"/>
    </source>
</evidence>
<dbReference type="Proteomes" id="UP001501822">
    <property type="component" value="Unassembled WGS sequence"/>
</dbReference>
<dbReference type="Gene3D" id="3.80.30.30">
    <property type="match status" value="1"/>
</dbReference>
<dbReference type="InterPro" id="IPR007197">
    <property type="entry name" value="rSAM"/>
</dbReference>
<sequence>MRWDALSLDGEDPGLFGSPVTVDTPEFRGITFHEIRAKSIINAVPAASRVPFRWTINPYRGCSHACVYCYARNTHKYLDFDTGRDFDSQIVVKVNAPELVRRELAAPKWAGEHIAMGTNVDCYQRAEGRYRLMPGIIEALRDAANPFSILTKGSLILRDLPLLEEAADRTEVSAAVSVGFVDKELWRLLEPGTPSPLKRLEVCATLNEHGIGCGVLMSPIIPYLTDSPRRLEAAVRRIAETGATSVSAIVLHLRPGAREWFTRWLREHHPELVAPYERLYGGGAYAPKDYQHRIARRVRDLADEYGIRGGRNLRHPRTPPPAAPYSAEPEQLTIL</sequence>